<keyword evidence="1" id="KW-1133">Transmembrane helix</keyword>
<organism evidence="2">
    <name type="scientific">Cacopsylla melanoneura</name>
    <dbReference type="NCBI Taxonomy" id="428564"/>
    <lineage>
        <taxon>Eukaryota</taxon>
        <taxon>Metazoa</taxon>
        <taxon>Ecdysozoa</taxon>
        <taxon>Arthropoda</taxon>
        <taxon>Hexapoda</taxon>
        <taxon>Insecta</taxon>
        <taxon>Pterygota</taxon>
        <taxon>Neoptera</taxon>
        <taxon>Paraneoptera</taxon>
        <taxon>Hemiptera</taxon>
        <taxon>Sternorrhyncha</taxon>
        <taxon>Psylloidea</taxon>
        <taxon>Psyllidae</taxon>
        <taxon>Psyllinae</taxon>
        <taxon>Cacopsylla</taxon>
    </lineage>
</organism>
<keyword evidence="1" id="KW-0812">Transmembrane</keyword>
<accession>A0A8D9BDW1</accession>
<keyword evidence="1" id="KW-0472">Membrane</keyword>
<protein>
    <submittedName>
        <fullName evidence="2">Uncharacterized protein</fullName>
    </submittedName>
</protein>
<dbReference type="EMBL" id="HBUF01622525">
    <property type="protein sequence ID" value="CAG6781344.1"/>
    <property type="molecule type" value="Transcribed_RNA"/>
</dbReference>
<feature type="transmembrane region" description="Helical" evidence="1">
    <location>
        <begin position="27"/>
        <end position="48"/>
    </location>
</feature>
<name>A0A8D9BDW1_9HEMI</name>
<sequence>MCLYYGLICLSYPFKVSTRRSFFPRSWNLTFTILSYIFSFCFVERFILYRTHKLPRSTSYIIWVDGNYVNKHRGTAWWVVGGGGREQFRNFLDEFYFPS</sequence>
<dbReference type="AlphaFoldDB" id="A0A8D9BDW1"/>
<evidence type="ECO:0000313" key="2">
    <source>
        <dbReference type="EMBL" id="CAG6781344.1"/>
    </source>
</evidence>
<proteinExistence type="predicted"/>
<evidence type="ECO:0000256" key="1">
    <source>
        <dbReference type="SAM" id="Phobius"/>
    </source>
</evidence>
<reference evidence="2" key="1">
    <citation type="submission" date="2021-05" db="EMBL/GenBank/DDBJ databases">
        <authorList>
            <person name="Alioto T."/>
            <person name="Alioto T."/>
            <person name="Gomez Garrido J."/>
        </authorList>
    </citation>
    <scope>NUCLEOTIDE SEQUENCE</scope>
</reference>